<keyword evidence="2" id="KW-0813">Transport</keyword>
<keyword evidence="6" id="KW-1185">Reference proteome</keyword>
<dbReference type="Proteomes" id="UP001620626">
    <property type="component" value="Unassembled WGS sequence"/>
</dbReference>
<protein>
    <submittedName>
        <fullName evidence="5">Uncharacterized protein</fullName>
    </submittedName>
</protein>
<accession>A0ABD2KJP8</accession>
<keyword evidence="4" id="KW-0732">Signal</keyword>
<evidence type="ECO:0000256" key="2">
    <source>
        <dbReference type="ARBA" id="ARBA00022448"/>
    </source>
</evidence>
<sequence>MRMLTLLCVALTVPTVFSAPPKKEYFLFESSDGPPQLAVPIPIIGKQQQQKQLVEQAKSEDNDEKFKAVTEIRQMLENSRENNTDKQLIDEFVSAGVMDSLADCLSYDNRSRCELIRNAMGALAIIAPRKAEEILELHNLIDFLIYLLRNWSHNKDKENAASILRNIAHKLVNKAKSDDTDDKLEAVTKIREMLENSLKNYAMKDLSDEFISAGVLDLLVHYLSEDVSQPQLFENAMGALAIIAPQKAENIYNAKNNTEYLNFWLMNSADDKQLKNSAAFILKNIMSKLVEQAKSKAKDVKLEAVTKIRKALEDSQKHNTDERLIDEFVSSGVLAPLVECLSEDNASQPQLVENAMAALAIIAPRKAIDIFRIPPFYTVVYLKNWLKNTTDDQLLKNAASILKNIIANDCVHGLDYRVFSNLFDSRNTEVFEQAMWGAYHLIS</sequence>
<evidence type="ECO:0000313" key="6">
    <source>
        <dbReference type="Proteomes" id="UP001620626"/>
    </source>
</evidence>
<dbReference type="SMART" id="SM00185">
    <property type="entry name" value="ARM"/>
    <property type="match status" value="4"/>
</dbReference>
<dbReference type="EMBL" id="JBICBT010000747">
    <property type="protein sequence ID" value="KAL3102865.1"/>
    <property type="molecule type" value="Genomic_DNA"/>
</dbReference>
<dbReference type="GO" id="GO:0015031">
    <property type="term" value="P:protein transport"/>
    <property type="evidence" value="ECO:0007669"/>
    <property type="project" value="UniProtKB-KW"/>
</dbReference>
<evidence type="ECO:0000256" key="3">
    <source>
        <dbReference type="ARBA" id="ARBA00022927"/>
    </source>
</evidence>
<name>A0ABD2KJP8_9BILA</name>
<gene>
    <name evidence="5" type="ORF">niasHT_028889</name>
</gene>
<evidence type="ECO:0000256" key="1">
    <source>
        <dbReference type="ARBA" id="ARBA00010394"/>
    </source>
</evidence>
<dbReference type="PANTHER" id="PTHR23316">
    <property type="entry name" value="IMPORTIN ALPHA"/>
    <property type="match status" value="1"/>
</dbReference>
<dbReference type="Gene3D" id="1.25.10.10">
    <property type="entry name" value="Leucine-rich Repeat Variant"/>
    <property type="match status" value="3"/>
</dbReference>
<dbReference type="SUPFAM" id="SSF48371">
    <property type="entry name" value="ARM repeat"/>
    <property type="match status" value="1"/>
</dbReference>
<feature type="chain" id="PRO_5044845512" evidence="4">
    <location>
        <begin position="19"/>
        <end position="443"/>
    </location>
</feature>
<proteinExistence type="inferred from homology"/>
<dbReference type="AlphaFoldDB" id="A0ABD2KJP8"/>
<dbReference type="InterPro" id="IPR000225">
    <property type="entry name" value="Armadillo"/>
</dbReference>
<dbReference type="InterPro" id="IPR016024">
    <property type="entry name" value="ARM-type_fold"/>
</dbReference>
<organism evidence="5 6">
    <name type="scientific">Heterodera trifolii</name>
    <dbReference type="NCBI Taxonomy" id="157864"/>
    <lineage>
        <taxon>Eukaryota</taxon>
        <taxon>Metazoa</taxon>
        <taxon>Ecdysozoa</taxon>
        <taxon>Nematoda</taxon>
        <taxon>Chromadorea</taxon>
        <taxon>Rhabditida</taxon>
        <taxon>Tylenchina</taxon>
        <taxon>Tylenchomorpha</taxon>
        <taxon>Tylenchoidea</taxon>
        <taxon>Heteroderidae</taxon>
        <taxon>Heteroderinae</taxon>
        <taxon>Heterodera</taxon>
    </lineage>
</organism>
<evidence type="ECO:0000313" key="5">
    <source>
        <dbReference type="EMBL" id="KAL3102865.1"/>
    </source>
</evidence>
<comment type="similarity">
    <text evidence="1">Belongs to the importin alpha family.</text>
</comment>
<reference evidence="5 6" key="1">
    <citation type="submission" date="2024-10" db="EMBL/GenBank/DDBJ databases">
        <authorList>
            <person name="Kim D."/>
        </authorList>
    </citation>
    <scope>NUCLEOTIDE SEQUENCE [LARGE SCALE GENOMIC DNA]</scope>
    <source>
        <strain evidence="5">BH-2024</strain>
    </source>
</reference>
<evidence type="ECO:0000256" key="4">
    <source>
        <dbReference type="SAM" id="SignalP"/>
    </source>
</evidence>
<dbReference type="InterPro" id="IPR011989">
    <property type="entry name" value="ARM-like"/>
</dbReference>
<keyword evidence="3" id="KW-0653">Protein transport</keyword>
<comment type="caution">
    <text evidence="5">The sequence shown here is derived from an EMBL/GenBank/DDBJ whole genome shotgun (WGS) entry which is preliminary data.</text>
</comment>
<feature type="signal peptide" evidence="4">
    <location>
        <begin position="1"/>
        <end position="18"/>
    </location>
</feature>